<feature type="transmembrane region" description="Helical" evidence="2">
    <location>
        <begin position="7"/>
        <end position="29"/>
    </location>
</feature>
<protein>
    <submittedName>
        <fullName evidence="3">Uncharacterized protein</fullName>
    </submittedName>
</protein>
<keyword evidence="4" id="KW-1185">Reference proteome</keyword>
<comment type="caution">
    <text evidence="3">The sequence shown here is derived from an EMBL/GenBank/DDBJ whole genome shotgun (WGS) entry which is preliminary data.</text>
</comment>
<keyword evidence="2" id="KW-1133">Transmembrane helix</keyword>
<keyword evidence="2" id="KW-0812">Transmembrane</keyword>
<proteinExistence type="predicted"/>
<keyword evidence="2" id="KW-0472">Membrane</keyword>
<feature type="region of interest" description="Disordered" evidence="1">
    <location>
        <begin position="128"/>
        <end position="163"/>
    </location>
</feature>
<evidence type="ECO:0000313" key="4">
    <source>
        <dbReference type="Proteomes" id="UP001174997"/>
    </source>
</evidence>
<evidence type="ECO:0000256" key="2">
    <source>
        <dbReference type="SAM" id="Phobius"/>
    </source>
</evidence>
<name>A0AA39Z9E0_9PEZI</name>
<feature type="compositionally biased region" description="Low complexity" evidence="1">
    <location>
        <begin position="138"/>
        <end position="151"/>
    </location>
</feature>
<dbReference type="AlphaFoldDB" id="A0AA39Z9E0"/>
<dbReference type="EMBL" id="JAULSY010000083">
    <property type="protein sequence ID" value="KAK0666730.1"/>
    <property type="molecule type" value="Genomic_DNA"/>
</dbReference>
<reference evidence="3" key="1">
    <citation type="submission" date="2023-06" db="EMBL/GenBank/DDBJ databases">
        <title>Genome-scale phylogeny and comparative genomics of the fungal order Sordariales.</title>
        <authorList>
            <consortium name="Lawrence Berkeley National Laboratory"/>
            <person name="Hensen N."/>
            <person name="Bonometti L."/>
            <person name="Westerberg I."/>
            <person name="Brannstrom I.O."/>
            <person name="Guillou S."/>
            <person name="Cros-Aarteil S."/>
            <person name="Calhoun S."/>
            <person name="Haridas S."/>
            <person name="Kuo A."/>
            <person name="Mondo S."/>
            <person name="Pangilinan J."/>
            <person name="Riley R."/>
            <person name="Labutti K."/>
            <person name="Andreopoulos B."/>
            <person name="Lipzen A."/>
            <person name="Chen C."/>
            <person name="Yanf M."/>
            <person name="Daum C."/>
            <person name="Ng V."/>
            <person name="Clum A."/>
            <person name="Steindorff A."/>
            <person name="Ohm R."/>
            <person name="Martin F."/>
            <person name="Silar P."/>
            <person name="Natvig D."/>
            <person name="Lalanne C."/>
            <person name="Gautier V."/>
            <person name="Ament-Velasquez S.L."/>
            <person name="Kruys A."/>
            <person name="Hutchinson M.I."/>
            <person name="Powell A.J."/>
            <person name="Barry K."/>
            <person name="Miller A.N."/>
            <person name="Grigoriev I.V."/>
            <person name="Debuchy R."/>
            <person name="Gladieux P."/>
            <person name="Thoren M.H."/>
            <person name="Johannesson H."/>
        </authorList>
    </citation>
    <scope>NUCLEOTIDE SEQUENCE</scope>
    <source>
        <strain evidence="3">CBS 307.81</strain>
    </source>
</reference>
<gene>
    <name evidence="3" type="ORF">QBC41DRAFT_338871</name>
</gene>
<dbReference type="Proteomes" id="UP001174997">
    <property type="component" value="Unassembled WGS sequence"/>
</dbReference>
<evidence type="ECO:0000313" key="3">
    <source>
        <dbReference type="EMBL" id="KAK0666730.1"/>
    </source>
</evidence>
<evidence type="ECO:0000256" key="1">
    <source>
        <dbReference type="SAM" id="MobiDB-lite"/>
    </source>
</evidence>
<sequence>MAEQMDSTGIIVVVVSVAVIILLAAGFALCHDHAWGLRRCLRLRPHNHHQPRTWTGQGRILEMSKHSRLSTLHLPFPAQATFNKHHGLRRYGDRQISDYKVSSRVVPDIENQLQVPRPVRHSFQIQRPTRHYPTRLVSSSSAPIVTSSSKPSFPPASHMAAFP</sequence>
<accession>A0AA39Z9E0</accession>
<organism evidence="3 4">
    <name type="scientific">Cercophora samala</name>
    <dbReference type="NCBI Taxonomy" id="330535"/>
    <lineage>
        <taxon>Eukaryota</taxon>
        <taxon>Fungi</taxon>
        <taxon>Dikarya</taxon>
        <taxon>Ascomycota</taxon>
        <taxon>Pezizomycotina</taxon>
        <taxon>Sordariomycetes</taxon>
        <taxon>Sordariomycetidae</taxon>
        <taxon>Sordariales</taxon>
        <taxon>Lasiosphaeriaceae</taxon>
        <taxon>Cercophora</taxon>
    </lineage>
</organism>